<dbReference type="NCBIfam" id="TIGR04418">
    <property type="entry name" value="PriB_gamma"/>
    <property type="match status" value="1"/>
</dbReference>
<accession>A0ABY6MMI8</accession>
<evidence type="ECO:0000256" key="2">
    <source>
        <dbReference type="ARBA" id="ARBA00022705"/>
    </source>
</evidence>
<dbReference type="EMBL" id="CP110257">
    <property type="protein sequence ID" value="UZD53731.1"/>
    <property type="molecule type" value="Genomic_DNA"/>
</dbReference>
<keyword evidence="3 4" id="KW-0238">DNA-binding</keyword>
<evidence type="ECO:0000256" key="4">
    <source>
        <dbReference type="HAMAP-Rule" id="MF_00720"/>
    </source>
</evidence>
<dbReference type="SUPFAM" id="SSF50249">
    <property type="entry name" value="Nucleic acid-binding proteins"/>
    <property type="match status" value="1"/>
</dbReference>
<gene>
    <name evidence="4 5" type="primary">priB</name>
    <name evidence="5" type="ORF">OMP39_08460</name>
</gene>
<dbReference type="InterPro" id="IPR012340">
    <property type="entry name" value="NA-bd_OB-fold"/>
</dbReference>
<organism evidence="5 6">
    <name type="scientific">Caldimonas aquatica</name>
    <dbReference type="NCBI Taxonomy" id="376175"/>
    <lineage>
        <taxon>Bacteria</taxon>
        <taxon>Pseudomonadati</taxon>
        <taxon>Pseudomonadota</taxon>
        <taxon>Betaproteobacteria</taxon>
        <taxon>Burkholderiales</taxon>
        <taxon>Sphaerotilaceae</taxon>
        <taxon>Caldimonas</taxon>
    </lineage>
</organism>
<dbReference type="Gene3D" id="2.40.50.140">
    <property type="entry name" value="Nucleic acid-binding proteins"/>
    <property type="match status" value="1"/>
</dbReference>
<protein>
    <recommendedName>
        <fullName evidence="4">Replication restart protein PriB</fullName>
    </recommendedName>
</protein>
<sequence length="99" mass="10821">MNRVELSATVVERGAMRYTPAGLPALDLRLAHESVLTEAGHPRKVRLELKAVAVGDLTQRLSRTELGRPVMVSGFLASQRNGRGLVLHITELQDVSSSY</sequence>
<evidence type="ECO:0000256" key="1">
    <source>
        <dbReference type="ARBA" id="ARBA00022515"/>
    </source>
</evidence>
<comment type="function">
    <text evidence="4">Involved in the restart of stalled replication forks, which reloads the replicative helicase on sites other than the origin of replication; the PriA-PriB pathway is the major replication restart pathway. During primosome assembly it facilitates complex formation between PriA and DnaT on DNA; stabilizes PriA on DNA. Stimulates the DNA unwinding activity of PriA helicase.</text>
</comment>
<proteinExistence type="inferred from homology"/>
<dbReference type="HAMAP" id="MF_00720">
    <property type="entry name" value="PriB"/>
    <property type="match status" value="1"/>
</dbReference>
<keyword evidence="1 4" id="KW-0639">Primosome</keyword>
<reference evidence="5" key="1">
    <citation type="submission" date="2022-10" db="EMBL/GenBank/DDBJ databases">
        <title>Complete genome sequence of Schlegelella aquatica LMG 23380.</title>
        <authorList>
            <person name="Musilova J."/>
            <person name="Kourilova X."/>
            <person name="Bezdicek M."/>
            <person name="Hermankova K."/>
            <person name="Obruca S."/>
            <person name="Sedlar K."/>
        </authorList>
    </citation>
    <scope>NUCLEOTIDE SEQUENCE</scope>
    <source>
        <strain evidence="5">LMG 23380</strain>
    </source>
</reference>
<dbReference type="InterPro" id="IPR000424">
    <property type="entry name" value="Primosome_PriB/ssb"/>
</dbReference>
<dbReference type="Pfam" id="PF22657">
    <property type="entry name" value="SSB_1"/>
    <property type="match status" value="1"/>
</dbReference>
<evidence type="ECO:0000256" key="3">
    <source>
        <dbReference type="ARBA" id="ARBA00023125"/>
    </source>
</evidence>
<keyword evidence="2 4" id="KW-0235">DNA replication</keyword>
<dbReference type="RefSeq" id="WP_264891314.1">
    <property type="nucleotide sequence ID" value="NZ_CP110257.1"/>
</dbReference>
<evidence type="ECO:0000313" key="5">
    <source>
        <dbReference type="EMBL" id="UZD53731.1"/>
    </source>
</evidence>
<dbReference type="PIRSF" id="PIRSF003135">
    <property type="entry name" value="Primosomal_n"/>
    <property type="match status" value="1"/>
</dbReference>
<comment type="similarity">
    <text evidence="4">Belongs to the PriB family.</text>
</comment>
<dbReference type="PROSITE" id="PS50935">
    <property type="entry name" value="SSB"/>
    <property type="match status" value="1"/>
</dbReference>
<keyword evidence="6" id="KW-1185">Reference proteome</keyword>
<dbReference type="Proteomes" id="UP001163266">
    <property type="component" value="Chromosome"/>
</dbReference>
<evidence type="ECO:0000313" key="6">
    <source>
        <dbReference type="Proteomes" id="UP001163266"/>
    </source>
</evidence>
<comment type="subunit">
    <text evidence="4">Homodimer. Interacts with PriA and DnaT. Component of the replication restart primosome. Primosome assembly occurs via a 'hand-off' mechanism. PriA binds to replication forks, subsequently PriB then DnaT bind; DnaT then displaces ssDNA to generate the helicase loading substrate.</text>
</comment>
<dbReference type="InterPro" id="IPR023646">
    <property type="entry name" value="Prisomal_replication_PriB"/>
</dbReference>
<name>A0ABY6MMI8_9BURK</name>